<feature type="domain" description="DUF2007" evidence="1">
    <location>
        <begin position="1"/>
        <end position="65"/>
    </location>
</feature>
<proteinExistence type="predicted"/>
<protein>
    <submittedName>
        <fullName evidence="2">DUF2007 domain-containing protein</fullName>
    </submittedName>
</protein>
<evidence type="ECO:0000313" key="3">
    <source>
        <dbReference type="Proteomes" id="UP000805841"/>
    </source>
</evidence>
<organism evidence="2 3">
    <name type="scientific">Pseudomonas typographi</name>
    <dbReference type="NCBI Taxonomy" id="2715964"/>
    <lineage>
        <taxon>Bacteria</taxon>
        <taxon>Pseudomonadati</taxon>
        <taxon>Pseudomonadota</taxon>
        <taxon>Gammaproteobacteria</taxon>
        <taxon>Pseudomonadales</taxon>
        <taxon>Pseudomonadaceae</taxon>
        <taxon>Pseudomonas</taxon>
    </lineage>
</organism>
<comment type="caution">
    <text evidence="2">The sequence shown here is derived from an EMBL/GenBank/DDBJ whole genome shotgun (WGS) entry which is preliminary data.</text>
</comment>
<keyword evidence="3" id="KW-1185">Reference proteome</keyword>
<gene>
    <name evidence="2" type="ORF">HAQ05_06435</name>
</gene>
<evidence type="ECO:0000313" key="2">
    <source>
        <dbReference type="EMBL" id="MBD1598342.1"/>
    </source>
</evidence>
<sequence length="86" mass="9217">MKRIYEPESLLEAELLLTMLASEGIYAHLLGRDLVGGIGELPAIGLLNLSVEDPLAERARLLISQYNSASPLADEEPDSGPGILLC</sequence>
<accession>A0ABR7YYS6</accession>
<dbReference type="Proteomes" id="UP000805841">
    <property type="component" value="Unassembled WGS sequence"/>
</dbReference>
<dbReference type="EMBL" id="JAAOCA010000006">
    <property type="protein sequence ID" value="MBD1598342.1"/>
    <property type="molecule type" value="Genomic_DNA"/>
</dbReference>
<dbReference type="Pfam" id="PF09413">
    <property type="entry name" value="DUF2007"/>
    <property type="match status" value="1"/>
</dbReference>
<dbReference type="RefSeq" id="WP_190418677.1">
    <property type="nucleotide sequence ID" value="NZ_JAAOCA010000006.1"/>
</dbReference>
<evidence type="ECO:0000259" key="1">
    <source>
        <dbReference type="Pfam" id="PF09413"/>
    </source>
</evidence>
<reference evidence="2 3" key="1">
    <citation type="journal article" date="2020" name="Insects">
        <title>Bacteria Belonging to Pseudomonas typographi sp. nov. from the Bark Beetle Ips typographus Have Genomic Potential to Aid in the Host Ecology.</title>
        <authorList>
            <person name="Peral-Aranega E."/>
            <person name="Saati-Santamaria Z."/>
            <person name="Kolarik M."/>
            <person name="Rivas R."/>
            <person name="Garcia-Fraile P."/>
        </authorList>
    </citation>
    <scope>NUCLEOTIDE SEQUENCE [LARGE SCALE GENOMIC DNA]</scope>
    <source>
        <strain evidence="2 3">CA3A</strain>
    </source>
</reference>
<name>A0ABR7YYS6_9PSED</name>
<dbReference type="InterPro" id="IPR018551">
    <property type="entry name" value="DUF2007"/>
</dbReference>